<evidence type="ECO:0000313" key="2">
    <source>
        <dbReference type="Proteomes" id="UP000838324"/>
    </source>
</evidence>
<dbReference type="RefSeq" id="WP_236334494.1">
    <property type="nucleotide sequence ID" value="NZ_CAKMMG010000003.1"/>
</dbReference>
<dbReference type="InterPro" id="IPR017853">
    <property type="entry name" value="GH"/>
</dbReference>
<proteinExistence type="predicted"/>
<comment type="caution">
    <text evidence="1">The sequence shown here is derived from an EMBL/GenBank/DDBJ whole genome shotgun (WGS) entry which is preliminary data.</text>
</comment>
<dbReference type="SUPFAM" id="SSF51445">
    <property type="entry name" value="(Trans)glycosidases"/>
    <property type="match status" value="1"/>
</dbReference>
<organism evidence="1 2">
    <name type="scientific">Paenibacillus auburnensis</name>
    <dbReference type="NCBI Taxonomy" id="2905649"/>
    <lineage>
        <taxon>Bacteria</taxon>
        <taxon>Bacillati</taxon>
        <taxon>Bacillota</taxon>
        <taxon>Bacilli</taxon>
        <taxon>Bacillales</taxon>
        <taxon>Paenibacillaceae</taxon>
        <taxon>Paenibacillus</taxon>
    </lineage>
</organism>
<keyword evidence="2" id="KW-1185">Reference proteome</keyword>
<dbReference type="Gene3D" id="3.20.20.80">
    <property type="entry name" value="Glycosidases"/>
    <property type="match status" value="1"/>
</dbReference>
<evidence type="ECO:0000313" key="1">
    <source>
        <dbReference type="EMBL" id="CAH1208087.1"/>
    </source>
</evidence>
<name>A0ABN8GME0_9BACL</name>
<dbReference type="SUPFAM" id="SSF49785">
    <property type="entry name" value="Galactose-binding domain-like"/>
    <property type="match status" value="1"/>
</dbReference>
<accession>A0ABN8GME0</accession>
<gene>
    <name evidence="1" type="ORF">PAECIP111892_03047</name>
</gene>
<protein>
    <submittedName>
        <fullName evidence="1">Uncharacterized protein</fullName>
    </submittedName>
</protein>
<dbReference type="InterPro" id="IPR008979">
    <property type="entry name" value="Galactose-bd-like_sf"/>
</dbReference>
<dbReference type="EMBL" id="CAKMMG010000003">
    <property type="protein sequence ID" value="CAH1208087.1"/>
    <property type="molecule type" value="Genomic_DNA"/>
</dbReference>
<dbReference type="Proteomes" id="UP000838324">
    <property type="component" value="Unassembled WGS sequence"/>
</dbReference>
<reference evidence="1" key="1">
    <citation type="submission" date="2022-01" db="EMBL/GenBank/DDBJ databases">
        <authorList>
            <person name="Criscuolo A."/>
        </authorList>
    </citation>
    <scope>NUCLEOTIDE SEQUENCE</scope>
    <source>
        <strain evidence="1">CIP111892</strain>
    </source>
</reference>
<dbReference type="Gene3D" id="2.60.120.260">
    <property type="entry name" value="Galactose-binding domain-like"/>
    <property type="match status" value="1"/>
</dbReference>
<sequence>MTNSMGNVSLELPAPRNGKIITTRIIQPSLKFQPYKHYNIRFHLQSSITGTVDIEVADAENPGIKYLARQKITVSEALQDYSYEFYIDFPIEARATLQFIIKQQPSQSIDTETFTINDVIIQPEVNPLLPERESGELLLDASAIQINNYRGVGIQWDPFTDYPLDETQWEKLAKRLDHLKPAFLRTMIYANFYCIGFEDDGTPVYDLDNTEFMRPLYQLLDYAQSRGIPIVFGEWEPPVKFTGTAIGEVDVDNPKWAKMIVGLLHHLLITKRYSVIRYYNLVNEANQPWSLVADFEKWKKGIGFLKQELQACGLDNQIQIIGPDTVWDPDWIQLTVDQLHDSLGAYDIHIYADYHTVVSGQMEMVFAAKKDYAAANDPMGREKDFYLTEAGMLTGKTDGDSQPNVKEFWYGVSMVDLAVQSMRSGLSGIALWDLDDAMHGQDNGYGKMDPRSLKRWGLWNSWGGKMGVPEEENLRPVYYVWSLLTRLFPAGSQIFHSAGLELHGLRSAGMRMYSDNGYAMSYAIVNNSITPRTILLRVDGIAHQAVTLREYRYFEQEQKTDSEGYPVPSGIHDTAFLDKGLEIDLPGRGVVFLTTILLK</sequence>